<comment type="caution">
    <text evidence="9">The sequence shown here is derived from an EMBL/GenBank/DDBJ whole genome shotgun (WGS) entry which is preliminary data.</text>
</comment>
<reference evidence="9 10" key="1">
    <citation type="journal article" date="2015" name="Appl. Environ. Microbiol.">
        <title>Nanoarchaeota, Their Sulfolobales Host, and Nanoarchaeota Virus Distribution across Yellowstone National Park Hot Springs.</title>
        <authorList>
            <person name="Munson-McGee J.H."/>
            <person name="Field E.K."/>
            <person name="Bateson M."/>
            <person name="Rooney C."/>
            <person name="Stepanauskas R."/>
            <person name="Young M.J."/>
        </authorList>
    </citation>
    <scope>NUCLEOTIDE SEQUENCE [LARGE SCALE GENOMIC DNA]</scope>
    <source>
        <strain evidence="9">SCGC AC-742_N10</strain>
    </source>
</reference>
<proteinExistence type="predicted"/>
<keyword evidence="2" id="KW-0004">4Fe-4S</keyword>
<protein>
    <submittedName>
        <fullName evidence="9">4Fe-4S ferredoxin</fullName>
    </submittedName>
</protein>
<dbReference type="EMBL" id="QEFD01000183">
    <property type="protein sequence ID" value="PVU74775.1"/>
    <property type="molecule type" value="Genomic_DNA"/>
</dbReference>
<dbReference type="GO" id="GO:0005886">
    <property type="term" value="C:plasma membrane"/>
    <property type="evidence" value="ECO:0007669"/>
    <property type="project" value="TreeGrafter"/>
</dbReference>
<dbReference type="PROSITE" id="PS51379">
    <property type="entry name" value="4FE4S_FER_2"/>
    <property type="match status" value="2"/>
</dbReference>
<evidence type="ECO:0000256" key="4">
    <source>
        <dbReference type="ARBA" id="ARBA00022982"/>
    </source>
</evidence>
<accession>A0A2T9X412</accession>
<gene>
    <name evidence="9" type="ORF">DDW13_06185</name>
</gene>
<keyword evidence="7" id="KW-0472">Membrane</keyword>
<sequence length="635" mass="72532">MNNFLLLFGIAFSMLALMFYVIYEVEKWRSERRVLTALYIEGMMLTMNIGAYLYVAYHCLFYFLVINGAYAFLGLYSILSIKSIERKRGVIYAIFSLFMVISEFFMGSLFVVLQTGKPATIDSSVENIWFVSVMLAEMSFTFYLSFRKLDKITRNYLLSLLLLMPWFPALFPNVVIPFWASAIIMIGATVMIYETLYNQRLRANQETFTTMELMAIYMLMMLGEFLYFIYSTLVVFDISMMIAMTWFIFRSLAGPNPIKGNYLRNSKLAFGIIFLTFIMEFFMGGTLDFVEGVFSPGISGFISSLSLPWLPLNSVQGAIWDFIDIVGSVLGSVWFLIMMGIEMGFLAFKKMMEMHVREVRVRMMLMIIAYAIYSIYIPTFSPISSISQYVPYLWSMGIGTMAPVSNSVLVGLIGTYVVYAILSFLFGSRNLCAVSCTAPLMYQGNFYDALKVYNRTSRLGKKTLTSKLSPWYKAIALGISIFVLAAAIVSYLNSEGILHFTVYGVDITILIYFIWFDIMWYILFISIPFLGTFACVTTGYCYWGVFNQAVSRIGLFRLKVKDPQQCLNCKTVDCATACPVGLTDMRASFIKNGEFRSMKCIGIGECVNACPYDNIMFYDVRHWLKEKFSRNKVNS</sequence>
<keyword evidence="3" id="KW-0479">Metal-binding</keyword>
<feature type="transmembrane region" description="Helical" evidence="7">
    <location>
        <begin position="217"/>
        <end position="248"/>
    </location>
</feature>
<feature type="transmembrane region" description="Helical" evidence="7">
    <location>
        <begin position="153"/>
        <end position="171"/>
    </location>
</feature>
<dbReference type="GO" id="GO:0051539">
    <property type="term" value="F:4 iron, 4 sulfur cluster binding"/>
    <property type="evidence" value="ECO:0007669"/>
    <property type="project" value="UniProtKB-KW"/>
</dbReference>
<feature type="transmembrane region" description="Helical" evidence="7">
    <location>
        <begin position="522"/>
        <end position="545"/>
    </location>
</feature>
<dbReference type="PANTHER" id="PTHR30176:SF3">
    <property type="entry name" value="FERREDOXIN-TYPE PROTEIN NAPH"/>
    <property type="match status" value="1"/>
</dbReference>
<feature type="transmembrane region" description="Helical" evidence="7">
    <location>
        <begin position="497"/>
        <end position="515"/>
    </location>
</feature>
<dbReference type="InterPro" id="IPR017896">
    <property type="entry name" value="4Fe4S_Fe-S-bd"/>
</dbReference>
<keyword evidence="6" id="KW-0411">Iron-sulfur</keyword>
<evidence type="ECO:0000313" key="10">
    <source>
        <dbReference type="Proteomes" id="UP000245638"/>
    </source>
</evidence>
<keyword evidence="5" id="KW-0408">Iron</keyword>
<feature type="transmembrane region" description="Helical" evidence="7">
    <location>
        <begin position="177"/>
        <end position="196"/>
    </location>
</feature>
<organism evidence="9 10">
    <name type="scientific">Acidianus hospitalis</name>
    <dbReference type="NCBI Taxonomy" id="563177"/>
    <lineage>
        <taxon>Archaea</taxon>
        <taxon>Thermoproteota</taxon>
        <taxon>Thermoprotei</taxon>
        <taxon>Sulfolobales</taxon>
        <taxon>Sulfolobaceae</taxon>
        <taxon>Acidianus</taxon>
    </lineage>
</organism>
<dbReference type="Proteomes" id="UP000245638">
    <property type="component" value="Unassembled WGS sequence"/>
</dbReference>
<feature type="transmembrane region" description="Helical" evidence="7">
    <location>
        <begin position="318"/>
        <end position="341"/>
    </location>
</feature>
<feature type="domain" description="4Fe-4S ferredoxin-type" evidence="8">
    <location>
        <begin position="591"/>
        <end position="620"/>
    </location>
</feature>
<evidence type="ECO:0000256" key="1">
    <source>
        <dbReference type="ARBA" id="ARBA00022448"/>
    </source>
</evidence>
<feature type="transmembrane region" description="Helical" evidence="7">
    <location>
        <begin position="268"/>
        <end position="286"/>
    </location>
</feature>
<feature type="transmembrane region" description="Helical" evidence="7">
    <location>
        <begin position="91"/>
        <end position="113"/>
    </location>
</feature>
<feature type="domain" description="4Fe-4S ferredoxin-type" evidence="8">
    <location>
        <begin position="556"/>
        <end position="588"/>
    </location>
</feature>
<feature type="transmembrane region" description="Helical" evidence="7">
    <location>
        <begin position="392"/>
        <end position="419"/>
    </location>
</feature>
<dbReference type="GO" id="GO:0046872">
    <property type="term" value="F:metal ion binding"/>
    <property type="evidence" value="ECO:0007669"/>
    <property type="project" value="UniProtKB-KW"/>
</dbReference>
<evidence type="ECO:0000256" key="3">
    <source>
        <dbReference type="ARBA" id="ARBA00022723"/>
    </source>
</evidence>
<evidence type="ECO:0000256" key="6">
    <source>
        <dbReference type="ARBA" id="ARBA00023014"/>
    </source>
</evidence>
<feature type="transmembrane region" description="Helical" evidence="7">
    <location>
        <begin position="6"/>
        <end position="23"/>
    </location>
</feature>
<feature type="transmembrane region" description="Helical" evidence="7">
    <location>
        <begin position="293"/>
        <end position="312"/>
    </location>
</feature>
<evidence type="ECO:0000313" key="9">
    <source>
        <dbReference type="EMBL" id="PVU74775.1"/>
    </source>
</evidence>
<dbReference type="AlphaFoldDB" id="A0A2T9X412"/>
<dbReference type="PANTHER" id="PTHR30176">
    <property type="entry name" value="FERREDOXIN-TYPE PROTEIN NAPH"/>
    <property type="match status" value="1"/>
</dbReference>
<dbReference type="Pfam" id="PF13237">
    <property type="entry name" value="Fer4_10"/>
    <property type="match status" value="1"/>
</dbReference>
<dbReference type="InterPro" id="IPR051684">
    <property type="entry name" value="Electron_Trans/Redox"/>
</dbReference>
<evidence type="ECO:0000256" key="5">
    <source>
        <dbReference type="ARBA" id="ARBA00023004"/>
    </source>
</evidence>
<keyword evidence="4" id="KW-0249">Electron transport</keyword>
<dbReference type="SUPFAM" id="SSF54862">
    <property type="entry name" value="4Fe-4S ferredoxins"/>
    <property type="match status" value="1"/>
</dbReference>
<keyword evidence="7" id="KW-0812">Transmembrane</keyword>
<feature type="transmembrane region" description="Helical" evidence="7">
    <location>
        <begin position="361"/>
        <end position="380"/>
    </location>
</feature>
<keyword evidence="7" id="KW-1133">Transmembrane helix</keyword>
<name>A0A2T9X412_9CREN</name>
<dbReference type="Gene3D" id="3.30.70.20">
    <property type="match status" value="1"/>
</dbReference>
<evidence type="ECO:0000256" key="7">
    <source>
        <dbReference type="SAM" id="Phobius"/>
    </source>
</evidence>
<feature type="transmembrane region" description="Helical" evidence="7">
    <location>
        <begin position="471"/>
        <end position="491"/>
    </location>
</feature>
<keyword evidence="1" id="KW-0813">Transport</keyword>
<feature type="transmembrane region" description="Helical" evidence="7">
    <location>
        <begin position="128"/>
        <end position="146"/>
    </location>
</feature>
<feature type="transmembrane region" description="Helical" evidence="7">
    <location>
        <begin position="35"/>
        <end position="54"/>
    </location>
</feature>
<evidence type="ECO:0000256" key="2">
    <source>
        <dbReference type="ARBA" id="ARBA00022485"/>
    </source>
</evidence>
<evidence type="ECO:0000259" key="8">
    <source>
        <dbReference type="PROSITE" id="PS51379"/>
    </source>
</evidence>
<feature type="transmembrane region" description="Helical" evidence="7">
    <location>
        <begin position="60"/>
        <end position="79"/>
    </location>
</feature>